<feature type="region of interest" description="Disordered" evidence="1">
    <location>
        <begin position="60"/>
        <end position="100"/>
    </location>
</feature>
<evidence type="ECO:0000256" key="1">
    <source>
        <dbReference type="SAM" id="MobiDB-lite"/>
    </source>
</evidence>
<dbReference type="EMBL" id="CADCWL010000148">
    <property type="protein sequence ID" value="CAA9572103.1"/>
    <property type="molecule type" value="Genomic_DNA"/>
</dbReference>
<dbReference type="Gene3D" id="2.30.40.10">
    <property type="entry name" value="Urease, subunit C, domain 1"/>
    <property type="match status" value="1"/>
</dbReference>
<dbReference type="GO" id="GO:0016810">
    <property type="term" value="F:hydrolase activity, acting on carbon-nitrogen (but not peptide) bonds"/>
    <property type="evidence" value="ECO:0007669"/>
    <property type="project" value="InterPro"/>
</dbReference>
<gene>
    <name evidence="2" type="ORF">AVDCRST_MAG19-2893</name>
</gene>
<dbReference type="NCBIfam" id="NF006689">
    <property type="entry name" value="PRK09237.1"/>
    <property type="match status" value="1"/>
</dbReference>
<dbReference type="Gene3D" id="3.20.20.140">
    <property type="entry name" value="Metal-dependent hydrolases"/>
    <property type="match status" value="1"/>
</dbReference>
<organism evidence="2">
    <name type="scientific">uncultured Thermomicrobiales bacterium</name>
    <dbReference type="NCBI Taxonomy" id="1645740"/>
    <lineage>
        <taxon>Bacteria</taxon>
        <taxon>Pseudomonadati</taxon>
        <taxon>Thermomicrobiota</taxon>
        <taxon>Thermomicrobia</taxon>
        <taxon>Thermomicrobiales</taxon>
        <taxon>environmental samples</taxon>
    </lineage>
</organism>
<dbReference type="GO" id="GO:0019213">
    <property type="term" value="F:deacetylase activity"/>
    <property type="evidence" value="ECO:0007669"/>
    <property type="project" value="InterPro"/>
</dbReference>
<dbReference type="InterPro" id="IPR032466">
    <property type="entry name" value="Metal_Hydrolase"/>
</dbReference>
<feature type="compositionally biased region" description="Basic and acidic residues" evidence="1">
    <location>
        <begin position="77"/>
        <end position="86"/>
    </location>
</feature>
<protein>
    <submittedName>
        <fullName evidence="2">Amidohydrolase</fullName>
    </submittedName>
</protein>
<keyword evidence="2" id="KW-0378">Hydrolase</keyword>
<dbReference type="AlphaFoldDB" id="A0A6J4V8Y1"/>
<accession>A0A6J4V8Y1</accession>
<dbReference type="PANTHER" id="PTHR42717">
    <property type="entry name" value="DIHYDROOROTASE-RELATED"/>
    <property type="match status" value="1"/>
</dbReference>
<dbReference type="SUPFAM" id="SSF51556">
    <property type="entry name" value="Metallo-dependent hydrolases"/>
    <property type="match status" value="1"/>
</dbReference>
<name>A0A6J4V8Y1_9BACT</name>
<dbReference type="InterPro" id="IPR011059">
    <property type="entry name" value="Metal-dep_hydrolase_composite"/>
</dbReference>
<reference evidence="2" key="1">
    <citation type="submission" date="2020-02" db="EMBL/GenBank/DDBJ databases">
        <authorList>
            <person name="Meier V. D."/>
        </authorList>
    </citation>
    <scope>NUCLEOTIDE SEQUENCE</scope>
    <source>
        <strain evidence="2">AVDCRST_MAG19</strain>
    </source>
</reference>
<sequence>MIVKFYQRIAPAPPFVEQWLVPAQGTGASPAWEEHPWRPMAEPSSPRIWVGQNLLLPWTGEHGRRRTGRPACPSSRRPFEDNRPADEPTGAGKEIGAMTDGSAGAAEGARFDTIVAGGEVVDPGAGFLGALDVAITDGRVVTVEAGLDRRRAAETIDAAGLIVTPGLVDLHTHAYWGVTYWGIEPDPVSARTGVTTWLDVGSAGAYSFPGFRRYVAEASRTRVFALLNLSSIGLIAPSWEFANPDYWDVDLAATMVEANPDLVLGIKARIDRNTTRGVGIRPLELARELADRVGLPLMAHIGSGPPSLDEVAELLRPGDILTHCYTGGDMRILGQDDVPHAAIRALQARGLVLDVGHGGGSFSYDVAEKLLAHNVLPDAISSDIHQMSVQGPMFDLPTTLSKFLNLGMSLPDVIERATARPAAAMHRPDLGTLRPGSRADLALFRLEEGDYTFHDVGMVARTGTKRLVNTLTLIDGKILPRTPERELAPWAALPAHQRR</sequence>
<dbReference type="SUPFAM" id="SSF51338">
    <property type="entry name" value="Composite domain of metallo-dependent hydrolases"/>
    <property type="match status" value="1"/>
</dbReference>
<proteinExistence type="predicted"/>
<dbReference type="InterPro" id="IPR020043">
    <property type="entry name" value="Deacetylase_Atu3266-like"/>
</dbReference>
<dbReference type="PANTHER" id="PTHR42717:SF1">
    <property type="entry name" value="IMIDAZOLONEPROPIONASE AND RELATED AMIDOHYDROLASES"/>
    <property type="match status" value="1"/>
</dbReference>
<evidence type="ECO:0000313" key="2">
    <source>
        <dbReference type="EMBL" id="CAA9572103.1"/>
    </source>
</evidence>